<dbReference type="InterPro" id="IPR038765">
    <property type="entry name" value="Papain-like_cys_pep_sf"/>
</dbReference>
<organism evidence="7 8">
    <name type="scientific">Kocuria atrinae</name>
    <dbReference type="NCBI Taxonomy" id="592377"/>
    <lineage>
        <taxon>Bacteria</taxon>
        <taxon>Bacillati</taxon>
        <taxon>Actinomycetota</taxon>
        <taxon>Actinomycetes</taxon>
        <taxon>Micrococcales</taxon>
        <taxon>Micrococcaceae</taxon>
        <taxon>Kocuria</taxon>
    </lineage>
</organism>
<dbReference type="RefSeq" id="WP_344225230.1">
    <property type="nucleotide sequence ID" value="NZ_BAAAQA010000026.1"/>
</dbReference>
<dbReference type="InterPro" id="IPR051202">
    <property type="entry name" value="Peptidase_C40"/>
</dbReference>
<dbReference type="PANTHER" id="PTHR47053">
    <property type="entry name" value="MUREIN DD-ENDOPEPTIDASE MEPH-RELATED"/>
    <property type="match status" value="1"/>
</dbReference>
<feature type="compositionally biased region" description="Low complexity" evidence="5">
    <location>
        <begin position="81"/>
        <end position="102"/>
    </location>
</feature>
<keyword evidence="3" id="KW-0378">Hydrolase</keyword>
<dbReference type="PANTHER" id="PTHR47053:SF1">
    <property type="entry name" value="MUREIN DD-ENDOPEPTIDASE MEPH-RELATED"/>
    <property type="match status" value="1"/>
</dbReference>
<evidence type="ECO:0000256" key="1">
    <source>
        <dbReference type="ARBA" id="ARBA00007074"/>
    </source>
</evidence>
<keyword evidence="8" id="KW-1185">Reference proteome</keyword>
<dbReference type="EMBL" id="BAAAQA010000026">
    <property type="protein sequence ID" value="GAA2121263.1"/>
    <property type="molecule type" value="Genomic_DNA"/>
</dbReference>
<comment type="similarity">
    <text evidence="1">Belongs to the peptidase C40 family.</text>
</comment>
<dbReference type="SUPFAM" id="SSF54001">
    <property type="entry name" value="Cysteine proteinases"/>
    <property type="match status" value="1"/>
</dbReference>
<dbReference type="InterPro" id="IPR000064">
    <property type="entry name" value="NLP_P60_dom"/>
</dbReference>
<sequence>MTFVKKNSARHRVETNSHAVRNTSIAAAAAGVAVAGIVTPAQANSGIVDLGSNASYGYQSVSSLDSLGGYTYSWTTEAPATTQAPAPAQGPAAPATGGVAQASGNTQQDSGVSTQSNASAGGIVGTAYKGVGQGYVYGGPAVPGQWDCSSFVQWVYAQHGIDLPRTTWSQFASATPTSTPQPGDLVSQNGGGHVGIYIGNGQMISALNASQGTQVHSVNAMQLDGYYSVR</sequence>
<evidence type="ECO:0000256" key="5">
    <source>
        <dbReference type="SAM" id="MobiDB-lite"/>
    </source>
</evidence>
<comment type="caution">
    <text evidence="7">The sequence shown here is derived from an EMBL/GenBank/DDBJ whole genome shotgun (WGS) entry which is preliminary data.</text>
</comment>
<dbReference type="Gene3D" id="3.90.1720.10">
    <property type="entry name" value="endopeptidase domain like (from Nostoc punctiforme)"/>
    <property type="match status" value="1"/>
</dbReference>
<dbReference type="PROSITE" id="PS51935">
    <property type="entry name" value="NLPC_P60"/>
    <property type="match status" value="1"/>
</dbReference>
<evidence type="ECO:0000256" key="4">
    <source>
        <dbReference type="ARBA" id="ARBA00022807"/>
    </source>
</evidence>
<keyword evidence="4" id="KW-0788">Thiol protease</keyword>
<feature type="domain" description="NlpC/P60" evidence="6">
    <location>
        <begin position="117"/>
        <end position="230"/>
    </location>
</feature>
<feature type="compositionally biased region" description="Polar residues" evidence="5">
    <location>
        <begin position="103"/>
        <end position="117"/>
    </location>
</feature>
<reference evidence="7 8" key="1">
    <citation type="journal article" date="2019" name="Int. J. Syst. Evol. Microbiol.">
        <title>The Global Catalogue of Microorganisms (GCM) 10K type strain sequencing project: providing services to taxonomists for standard genome sequencing and annotation.</title>
        <authorList>
            <consortium name="The Broad Institute Genomics Platform"/>
            <consortium name="The Broad Institute Genome Sequencing Center for Infectious Disease"/>
            <person name="Wu L."/>
            <person name="Ma J."/>
        </authorList>
    </citation>
    <scope>NUCLEOTIDE SEQUENCE [LARGE SCALE GENOMIC DNA]</scope>
    <source>
        <strain evidence="7 8">JCM 15914</strain>
    </source>
</reference>
<proteinExistence type="inferred from homology"/>
<name>A0ABN2Y556_9MICC</name>
<gene>
    <name evidence="7" type="ORF">GCM10009824_23630</name>
</gene>
<evidence type="ECO:0000256" key="3">
    <source>
        <dbReference type="ARBA" id="ARBA00022801"/>
    </source>
</evidence>
<evidence type="ECO:0000313" key="8">
    <source>
        <dbReference type="Proteomes" id="UP001500166"/>
    </source>
</evidence>
<evidence type="ECO:0000259" key="6">
    <source>
        <dbReference type="PROSITE" id="PS51935"/>
    </source>
</evidence>
<evidence type="ECO:0000313" key="7">
    <source>
        <dbReference type="EMBL" id="GAA2121263.1"/>
    </source>
</evidence>
<evidence type="ECO:0000256" key="2">
    <source>
        <dbReference type="ARBA" id="ARBA00022670"/>
    </source>
</evidence>
<dbReference type="Proteomes" id="UP001500166">
    <property type="component" value="Unassembled WGS sequence"/>
</dbReference>
<accession>A0ABN2Y556</accession>
<keyword evidence="2" id="KW-0645">Protease</keyword>
<dbReference type="Pfam" id="PF00877">
    <property type="entry name" value="NLPC_P60"/>
    <property type="match status" value="1"/>
</dbReference>
<feature type="region of interest" description="Disordered" evidence="5">
    <location>
        <begin position="81"/>
        <end position="117"/>
    </location>
</feature>
<protein>
    <recommendedName>
        <fullName evidence="6">NlpC/P60 domain-containing protein</fullName>
    </recommendedName>
</protein>